<evidence type="ECO:0000313" key="4">
    <source>
        <dbReference type="EMBL" id="CAE8587235.1"/>
    </source>
</evidence>
<dbReference type="InterPro" id="IPR005485">
    <property type="entry name" value="Rbsml_uL18_euk_arch"/>
</dbReference>
<dbReference type="GO" id="GO:0000027">
    <property type="term" value="P:ribosomal large subunit assembly"/>
    <property type="evidence" value="ECO:0007669"/>
    <property type="project" value="TreeGrafter"/>
</dbReference>
<evidence type="ECO:0000313" key="5">
    <source>
        <dbReference type="Proteomes" id="UP000654075"/>
    </source>
</evidence>
<dbReference type="OrthoDB" id="1618453at2759"/>
<dbReference type="EMBL" id="CAJNNV010002467">
    <property type="protein sequence ID" value="CAE8587235.1"/>
    <property type="molecule type" value="Genomic_DNA"/>
</dbReference>
<sequence>MDSRRPAPASALGMADLSSACWTSGLRRTVVGHRMWGALKGAVDGGFKVAGEKGAESKYDAEAHKDRMFGNHVKEYMEMLQEEDPTKYEAHSSKFIAAGIDAEKMEEMYMEAHEKIC</sequence>
<dbReference type="GO" id="GO:0006412">
    <property type="term" value="P:translation"/>
    <property type="evidence" value="ECO:0007669"/>
    <property type="project" value="InterPro"/>
</dbReference>
<dbReference type="GO" id="GO:0008097">
    <property type="term" value="F:5S rRNA binding"/>
    <property type="evidence" value="ECO:0007669"/>
    <property type="project" value="InterPro"/>
</dbReference>
<keyword evidence="2" id="KW-0689">Ribosomal protein</keyword>
<dbReference type="Proteomes" id="UP000654075">
    <property type="component" value="Unassembled WGS sequence"/>
</dbReference>
<evidence type="ECO:0008006" key="6">
    <source>
        <dbReference type="Google" id="ProtNLM"/>
    </source>
</evidence>
<dbReference type="PANTHER" id="PTHR23410">
    <property type="entry name" value="RIBOSOMAL PROTEIN L5-RELATED"/>
    <property type="match status" value="1"/>
</dbReference>
<evidence type="ECO:0000256" key="1">
    <source>
        <dbReference type="ARBA" id="ARBA00007116"/>
    </source>
</evidence>
<dbReference type="AlphaFoldDB" id="A0A813DEK3"/>
<dbReference type="GO" id="GO:0022625">
    <property type="term" value="C:cytosolic large ribosomal subunit"/>
    <property type="evidence" value="ECO:0007669"/>
    <property type="project" value="TreeGrafter"/>
</dbReference>
<dbReference type="SUPFAM" id="SSF53137">
    <property type="entry name" value="Translational machinery components"/>
    <property type="match status" value="1"/>
</dbReference>
<comment type="similarity">
    <text evidence="1">Belongs to the universal ribosomal protein uL18 family.</text>
</comment>
<dbReference type="PANTHER" id="PTHR23410:SF12">
    <property type="entry name" value="LARGE RIBOSOMAL SUBUNIT PROTEIN UL18"/>
    <property type="match status" value="1"/>
</dbReference>
<keyword evidence="3" id="KW-0687">Ribonucleoprotein</keyword>
<dbReference type="GO" id="GO:0003735">
    <property type="term" value="F:structural constituent of ribosome"/>
    <property type="evidence" value="ECO:0007669"/>
    <property type="project" value="InterPro"/>
</dbReference>
<reference evidence="4" key="1">
    <citation type="submission" date="2021-02" db="EMBL/GenBank/DDBJ databases">
        <authorList>
            <person name="Dougan E. K."/>
            <person name="Rhodes N."/>
            <person name="Thang M."/>
            <person name="Chan C."/>
        </authorList>
    </citation>
    <scope>NUCLEOTIDE SEQUENCE</scope>
</reference>
<organism evidence="4 5">
    <name type="scientific">Polarella glacialis</name>
    <name type="common">Dinoflagellate</name>
    <dbReference type="NCBI Taxonomy" id="89957"/>
    <lineage>
        <taxon>Eukaryota</taxon>
        <taxon>Sar</taxon>
        <taxon>Alveolata</taxon>
        <taxon>Dinophyceae</taxon>
        <taxon>Suessiales</taxon>
        <taxon>Suessiaceae</taxon>
        <taxon>Polarella</taxon>
    </lineage>
</organism>
<proteinExistence type="inferred from homology"/>
<keyword evidence="5" id="KW-1185">Reference proteome</keyword>
<accession>A0A813DEK3</accession>
<protein>
    <recommendedName>
        <fullName evidence="6">60S ribosomal protein L5</fullName>
    </recommendedName>
</protein>
<comment type="caution">
    <text evidence="4">The sequence shown here is derived from an EMBL/GenBank/DDBJ whole genome shotgun (WGS) entry which is preliminary data.</text>
</comment>
<evidence type="ECO:0000256" key="2">
    <source>
        <dbReference type="ARBA" id="ARBA00022980"/>
    </source>
</evidence>
<gene>
    <name evidence="4" type="ORF">PGLA1383_LOCUS6077</name>
</gene>
<evidence type="ECO:0000256" key="3">
    <source>
        <dbReference type="ARBA" id="ARBA00023274"/>
    </source>
</evidence>
<name>A0A813DEK3_POLGL</name>
<dbReference type="Gene3D" id="3.30.420.100">
    <property type="match status" value="1"/>
</dbReference>